<protein>
    <submittedName>
        <fullName evidence="1">DUF3142 domain-containing protein</fullName>
    </submittedName>
</protein>
<evidence type="ECO:0000313" key="2">
    <source>
        <dbReference type="Proteomes" id="UP001597294"/>
    </source>
</evidence>
<sequence length="263" mass="30581">MKEEIRFLCRSALLWGVIFSSVPVIGNLRAQEVDIDYWVWAGQSHTDISKSEHHVLTQCEQQKYHCRINNPRVLVRSWTGEKASLSIKHNSPRQFDKSSLVILSYRLENLVDDKEVGAIIQRDINIWRRAERPVATIEIDYDSPSAGLEEYRQWLVKLKSRLRGGMPLSITGLPTWFEDNHKQAIKLAGSVNEVSLMFYRQERTPITQHLLSAIRRVNNVRYAFLCDDNRWEALVRERKKNETFRMAIFLLSRCIGVGDPDLS</sequence>
<reference evidence="2" key="1">
    <citation type="journal article" date="2019" name="Int. J. Syst. Evol. Microbiol.">
        <title>The Global Catalogue of Microorganisms (GCM) 10K type strain sequencing project: providing services to taxonomists for standard genome sequencing and annotation.</title>
        <authorList>
            <consortium name="The Broad Institute Genomics Platform"/>
            <consortium name="The Broad Institute Genome Sequencing Center for Infectious Disease"/>
            <person name="Wu L."/>
            <person name="Ma J."/>
        </authorList>
    </citation>
    <scope>NUCLEOTIDE SEQUENCE [LARGE SCALE GENOMIC DNA]</scope>
    <source>
        <strain evidence="2">CGMCC 4.7192</strain>
    </source>
</reference>
<dbReference type="InterPro" id="IPR021488">
    <property type="entry name" value="DUF3142"/>
</dbReference>
<organism evidence="1 2">
    <name type="scientific">Kiloniella antarctica</name>
    <dbReference type="NCBI Taxonomy" id="1550907"/>
    <lineage>
        <taxon>Bacteria</taxon>
        <taxon>Pseudomonadati</taxon>
        <taxon>Pseudomonadota</taxon>
        <taxon>Alphaproteobacteria</taxon>
        <taxon>Rhodospirillales</taxon>
        <taxon>Kiloniellaceae</taxon>
        <taxon>Kiloniella</taxon>
    </lineage>
</organism>
<gene>
    <name evidence="1" type="ORF">ACFSKO_00135</name>
</gene>
<proteinExistence type="predicted"/>
<keyword evidence="2" id="KW-1185">Reference proteome</keyword>
<comment type="caution">
    <text evidence="1">The sequence shown here is derived from an EMBL/GenBank/DDBJ whole genome shotgun (WGS) entry which is preliminary data.</text>
</comment>
<dbReference type="Pfam" id="PF11340">
    <property type="entry name" value="DUF3142"/>
    <property type="match status" value="1"/>
</dbReference>
<evidence type="ECO:0000313" key="1">
    <source>
        <dbReference type="EMBL" id="MFD2203998.1"/>
    </source>
</evidence>
<dbReference type="EMBL" id="JBHUII010000001">
    <property type="protein sequence ID" value="MFD2203998.1"/>
    <property type="molecule type" value="Genomic_DNA"/>
</dbReference>
<dbReference type="Proteomes" id="UP001597294">
    <property type="component" value="Unassembled WGS sequence"/>
</dbReference>
<accession>A0ABW5BCZ7</accession>
<dbReference type="RefSeq" id="WP_380247105.1">
    <property type="nucleotide sequence ID" value="NZ_JBHUII010000001.1"/>
</dbReference>
<name>A0ABW5BCZ7_9PROT</name>